<gene>
    <name evidence="3" type="ORF">BP5796_05822</name>
</gene>
<protein>
    <recommendedName>
        <fullName evidence="5">Thiaminase-2/PQQC domain-containing protein</fullName>
    </recommendedName>
</protein>
<dbReference type="GO" id="GO:0009228">
    <property type="term" value="P:thiamine biosynthetic process"/>
    <property type="evidence" value="ECO:0007669"/>
    <property type="project" value="TreeGrafter"/>
</dbReference>
<dbReference type="SUPFAM" id="SSF53613">
    <property type="entry name" value="Ribokinase-like"/>
    <property type="match status" value="1"/>
</dbReference>
<dbReference type="OrthoDB" id="10028886at2759"/>
<dbReference type="GO" id="GO:0008902">
    <property type="term" value="F:hydroxymethylpyrimidine kinase activity"/>
    <property type="evidence" value="ECO:0007669"/>
    <property type="project" value="TreeGrafter"/>
</dbReference>
<dbReference type="InterPro" id="IPR029056">
    <property type="entry name" value="Ribokinase-like"/>
</dbReference>
<evidence type="ECO:0000259" key="1">
    <source>
        <dbReference type="Pfam" id="PF03070"/>
    </source>
</evidence>
<dbReference type="SUPFAM" id="SSF48613">
    <property type="entry name" value="Heme oxygenase-like"/>
    <property type="match status" value="1"/>
</dbReference>
<dbReference type="CDD" id="cd19367">
    <property type="entry name" value="TenA_C_ScTHI20-like"/>
    <property type="match status" value="1"/>
</dbReference>
<dbReference type="FunFam" id="1.20.910.10:FF:000003">
    <property type="entry name" value="Hydroxymethylpyrimidine/phosphomethylpyrimidine kinase THI20"/>
    <property type="match status" value="1"/>
</dbReference>
<dbReference type="Proteomes" id="UP000256328">
    <property type="component" value="Unassembled WGS sequence"/>
</dbReference>
<reference evidence="3 4" key="1">
    <citation type="journal article" date="2018" name="IMA Fungus">
        <title>IMA Genome-F 9: Draft genome sequence of Annulohypoxylon stygium, Aspergillus mulundensis, Berkeleyomyces basicola (syn. Thielaviopsis basicola), Ceratocystis smalleyi, two Cercospora beticola strains, Coleophoma cylindrospora, Fusarium fracticaudum, Phialophora cf. hyalina, and Morchella septimelata.</title>
        <authorList>
            <person name="Wingfield B.D."/>
            <person name="Bills G.F."/>
            <person name="Dong Y."/>
            <person name="Huang W."/>
            <person name="Nel W.J."/>
            <person name="Swalarsk-Parry B.S."/>
            <person name="Vaghefi N."/>
            <person name="Wilken P.M."/>
            <person name="An Z."/>
            <person name="de Beer Z.W."/>
            <person name="De Vos L."/>
            <person name="Chen L."/>
            <person name="Duong T.A."/>
            <person name="Gao Y."/>
            <person name="Hammerbacher A."/>
            <person name="Kikkert J.R."/>
            <person name="Li Y."/>
            <person name="Li H."/>
            <person name="Li K."/>
            <person name="Li Q."/>
            <person name="Liu X."/>
            <person name="Ma X."/>
            <person name="Naidoo K."/>
            <person name="Pethybridge S.J."/>
            <person name="Sun J."/>
            <person name="Steenkamp E.T."/>
            <person name="van der Nest M.A."/>
            <person name="van Wyk S."/>
            <person name="Wingfield M.J."/>
            <person name="Xiong C."/>
            <person name="Yue Q."/>
            <person name="Zhang X."/>
        </authorList>
    </citation>
    <scope>NUCLEOTIDE SEQUENCE [LARGE SCALE GENOMIC DNA]</scope>
    <source>
        <strain evidence="3 4">BP5796</strain>
    </source>
</reference>
<evidence type="ECO:0008006" key="5">
    <source>
        <dbReference type="Google" id="ProtNLM"/>
    </source>
</evidence>
<proteinExistence type="predicted"/>
<dbReference type="InterPro" id="IPR004305">
    <property type="entry name" value="Thiaminase-2/PQQC"/>
</dbReference>
<dbReference type="PANTHER" id="PTHR20858:SF17">
    <property type="entry name" value="HYDROXYMETHYLPYRIMIDINE_PHOSPHOMETHYLPYRIMIDINE KINASE THI20-RELATED"/>
    <property type="match status" value="1"/>
</dbReference>
<dbReference type="EMBL" id="PDLN01000008">
    <property type="protein sequence ID" value="RDW77970.1"/>
    <property type="molecule type" value="Genomic_DNA"/>
</dbReference>
<dbReference type="Pfam" id="PF03070">
    <property type="entry name" value="TENA_THI-4"/>
    <property type="match status" value="1"/>
</dbReference>
<dbReference type="NCBIfam" id="TIGR04306">
    <property type="entry name" value="salvage_TenA"/>
    <property type="match status" value="1"/>
</dbReference>
<dbReference type="InterPro" id="IPR027574">
    <property type="entry name" value="Thiaminase_II"/>
</dbReference>
<dbReference type="InterPro" id="IPR013749">
    <property type="entry name" value="PM/HMP-P_kinase-1"/>
</dbReference>
<feature type="domain" description="Thiaminase-2/PQQC" evidence="1">
    <location>
        <begin position="266"/>
        <end position="484"/>
    </location>
</feature>
<dbReference type="GO" id="GO:0005829">
    <property type="term" value="C:cytosol"/>
    <property type="evidence" value="ECO:0007669"/>
    <property type="project" value="TreeGrafter"/>
</dbReference>
<dbReference type="Gene3D" id="1.20.910.10">
    <property type="entry name" value="Heme oxygenase-like"/>
    <property type="match status" value="1"/>
</dbReference>
<dbReference type="InterPro" id="IPR016084">
    <property type="entry name" value="Haem_Oase-like_multi-hlx"/>
</dbReference>
<organism evidence="3 4">
    <name type="scientific">Coleophoma crateriformis</name>
    <dbReference type="NCBI Taxonomy" id="565419"/>
    <lineage>
        <taxon>Eukaryota</taxon>
        <taxon>Fungi</taxon>
        <taxon>Dikarya</taxon>
        <taxon>Ascomycota</taxon>
        <taxon>Pezizomycotina</taxon>
        <taxon>Leotiomycetes</taxon>
        <taxon>Helotiales</taxon>
        <taxon>Dermateaceae</taxon>
        <taxon>Coleophoma</taxon>
    </lineage>
</organism>
<dbReference type="AlphaFoldDB" id="A0A3D8RVJ8"/>
<feature type="domain" description="Pyridoxamine kinase/Phosphomethylpyrimidine kinase" evidence="2">
    <location>
        <begin position="19"/>
        <end position="242"/>
    </location>
</feature>
<keyword evidence="4" id="KW-1185">Reference proteome</keyword>
<sequence>MENHANVLLIGPLSHQATSGLEAEQRVLAAHQCHAVTATTAMLTRNDDESLDTIETPPEFLNKRIGISLKDAAVDVVKIEDSVGVTESTVEYLAAILKNNPKILSLLDCNEKSSAPLFAHLTVLCTTKADALDLLGLNSTTEGVNVDQFEIAKSLKSLGSKYVVIKPLFQATEEPLTVTVYGDDGLLTLKSDLSTSRLPAGLDSAFVASIAANIAKNLAVPKAVEAALRYIEACAKDQPVQLNYFHSIYKLPFTSGHFVDYLLARDDVQEAWKRHTEHEFLTRLANGTLPLEAFKYYLIQDYLFLIQFARANSLAAYKEKDLDKIVRSAEIVLHINREMALHLSYCKDFGLSKEDILNTEESQACTAYTRYVLDTGASEDWLALQVALSPCLIGYGVIARRLYDDPKTVREGNPYWKWIANYVADDYTEAVTLGIGEEIIFFEIAQIQLLDKHAQKQSPSRIEELVKIFIHATNMETGFWNMGYAKIGV</sequence>
<evidence type="ECO:0000313" key="3">
    <source>
        <dbReference type="EMBL" id="RDW77970.1"/>
    </source>
</evidence>
<name>A0A3D8RVJ8_9HELO</name>
<dbReference type="PANTHER" id="PTHR20858">
    <property type="entry name" value="PHOSPHOMETHYLPYRIMIDINE KINASE"/>
    <property type="match status" value="1"/>
</dbReference>
<dbReference type="GO" id="GO:0050334">
    <property type="term" value="F:thiaminase activity"/>
    <property type="evidence" value="ECO:0007669"/>
    <property type="project" value="InterPro"/>
</dbReference>
<dbReference type="Pfam" id="PF08543">
    <property type="entry name" value="Phos_pyr_kin"/>
    <property type="match status" value="1"/>
</dbReference>
<dbReference type="GO" id="GO:0008972">
    <property type="term" value="F:phosphomethylpyrimidine kinase activity"/>
    <property type="evidence" value="ECO:0007669"/>
    <property type="project" value="TreeGrafter"/>
</dbReference>
<comment type="caution">
    <text evidence="3">The sequence shown here is derived from an EMBL/GenBank/DDBJ whole genome shotgun (WGS) entry which is preliminary data.</text>
</comment>
<evidence type="ECO:0000259" key="2">
    <source>
        <dbReference type="Pfam" id="PF08543"/>
    </source>
</evidence>
<evidence type="ECO:0000313" key="4">
    <source>
        <dbReference type="Proteomes" id="UP000256328"/>
    </source>
</evidence>
<accession>A0A3D8RVJ8</accession>
<dbReference type="Gene3D" id="3.40.1190.20">
    <property type="match status" value="1"/>
</dbReference>